<evidence type="ECO:0000256" key="1">
    <source>
        <dbReference type="SAM" id="MobiDB-lite"/>
    </source>
</evidence>
<feature type="region of interest" description="Disordered" evidence="1">
    <location>
        <begin position="75"/>
        <end position="143"/>
    </location>
</feature>
<feature type="compositionally biased region" description="Low complexity" evidence="1">
    <location>
        <begin position="87"/>
        <end position="112"/>
    </location>
</feature>
<evidence type="ECO:0000313" key="3">
    <source>
        <dbReference type="EMBL" id="GFG73571.1"/>
    </source>
</evidence>
<protein>
    <submittedName>
        <fullName evidence="3">Uncharacterized protein</fullName>
    </submittedName>
</protein>
<feature type="compositionally biased region" description="Pro residues" evidence="1">
    <location>
        <begin position="113"/>
        <end position="133"/>
    </location>
</feature>
<organism evidence="3 4">
    <name type="scientific">Mycobacterium botniense</name>
    <dbReference type="NCBI Taxonomy" id="84962"/>
    <lineage>
        <taxon>Bacteria</taxon>
        <taxon>Bacillati</taxon>
        <taxon>Actinomycetota</taxon>
        <taxon>Actinomycetes</taxon>
        <taxon>Mycobacteriales</taxon>
        <taxon>Mycobacteriaceae</taxon>
        <taxon>Mycobacterium</taxon>
    </lineage>
</organism>
<sequence length="169" mass="18086">MASNVPPDDFSNQPTQHANFGALPRETAGPIESEPFEPEPLPWYRKPRALIAWALFVLVLIALIIYGILQLIKGGPSRPTPTPTPSPTSTTTTTPRTTTPVTTTTAPTSATTPAPPPPATGPVTQPPQRPPEQLPHRPHLPEEIPRLPPLPSVITLPQMPTVITLPPGL</sequence>
<keyword evidence="2" id="KW-0472">Membrane</keyword>
<dbReference type="AlphaFoldDB" id="A0A7I9XU92"/>
<proteinExistence type="predicted"/>
<dbReference type="RefSeq" id="WP_163754807.1">
    <property type="nucleotide sequence ID" value="NZ_BLKW01000002.1"/>
</dbReference>
<keyword evidence="2" id="KW-1133">Transmembrane helix</keyword>
<name>A0A7I9XU92_9MYCO</name>
<dbReference type="EMBL" id="BLKW01000002">
    <property type="protein sequence ID" value="GFG73571.1"/>
    <property type="molecule type" value="Genomic_DNA"/>
</dbReference>
<comment type="caution">
    <text evidence="3">The sequence shown here is derived from an EMBL/GenBank/DDBJ whole genome shotgun (WGS) entry which is preliminary data.</text>
</comment>
<feature type="transmembrane region" description="Helical" evidence="2">
    <location>
        <begin position="50"/>
        <end position="69"/>
    </location>
</feature>
<evidence type="ECO:0000256" key="2">
    <source>
        <dbReference type="SAM" id="Phobius"/>
    </source>
</evidence>
<accession>A0A7I9XU92</accession>
<keyword evidence="4" id="KW-1185">Reference proteome</keyword>
<gene>
    <name evidence="3" type="ORF">MBOT_09360</name>
</gene>
<feature type="region of interest" description="Disordered" evidence="1">
    <location>
        <begin position="1"/>
        <end position="34"/>
    </location>
</feature>
<keyword evidence="2" id="KW-0812">Transmembrane</keyword>
<evidence type="ECO:0000313" key="4">
    <source>
        <dbReference type="Proteomes" id="UP000465361"/>
    </source>
</evidence>
<reference evidence="3 4" key="1">
    <citation type="journal article" date="2019" name="Emerg. Microbes Infect.">
        <title>Comprehensive subspecies identification of 175 nontuberculous mycobacteria species based on 7547 genomic profiles.</title>
        <authorList>
            <person name="Matsumoto Y."/>
            <person name="Kinjo T."/>
            <person name="Motooka D."/>
            <person name="Nabeya D."/>
            <person name="Jung N."/>
            <person name="Uechi K."/>
            <person name="Horii T."/>
            <person name="Iida T."/>
            <person name="Fujita J."/>
            <person name="Nakamura S."/>
        </authorList>
    </citation>
    <scope>NUCLEOTIDE SEQUENCE [LARGE SCALE GENOMIC DNA]</scope>
    <source>
        <strain evidence="3 4">JCM 17322</strain>
    </source>
</reference>
<dbReference type="Proteomes" id="UP000465361">
    <property type="component" value="Unassembled WGS sequence"/>
</dbReference>